<protein>
    <submittedName>
        <fullName evidence="1">Uncharacterized protein</fullName>
    </submittedName>
</protein>
<gene>
    <name evidence="1" type="ORF">Dalu01_00809</name>
</gene>
<proteinExistence type="predicted"/>
<comment type="caution">
    <text evidence="1">The sequence shown here is derived from an EMBL/GenBank/DDBJ whole genome shotgun (WGS) entry which is preliminary data.</text>
</comment>
<reference evidence="1 2" key="1">
    <citation type="submission" date="2024-02" db="EMBL/GenBank/DDBJ databases">
        <title>Deinococcus aluminii NBRC 112889.</title>
        <authorList>
            <person name="Ichikawa N."/>
            <person name="Katano-Makiyama Y."/>
            <person name="Hidaka K."/>
        </authorList>
    </citation>
    <scope>NUCLEOTIDE SEQUENCE [LARGE SCALE GENOMIC DNA]</scope>
    <source>
        <strain evidence="1 2">NBRC 112889</strain>
    </source>
</reference>
<name>A0ABP9XD03_9DEIO</name>
<accession>A0ABP9XD03</accession>
<organism evidence="1 2">
    <name type="scientific">Deinococcus aluminii</name>
    <dbReference type="NCBI Taxonomy" id="1656885"/>
    <lineage>
        <taxon>Bacteria</taxon>
        <taxon>Thermotogati</taxon>
        <taxon>Deinococcota</taxon>
        <taxon>Deinococci</taxon>
        <taxon>Deinococcales</taxon>
        <taxon>Deinococcaceae</taxon>
        <taxon>Deinococcus</taxon>
    </lineage>
</organism>
<keyword evidence="2" id="KW-1185">Reference proteome</keyword>
<evidence type="ECO:0000313" key="1">
    <source>
        <dbReference type="EMBL" id="GAA5532420.1"/>
    </source>
</evidence>
<evidence type="ECO:0000313" key="2">
    <source>
        <dbReference type="Proteomes" id="UP001404956"/>
    </source>
</evidence>
<dbReference type="EMBL" id="BAABRV010000002">
    <property type="protein sequence ID" value="GAA5532420.1"/>
    <property type="molecule type" value="Genomic_DNA"/>
</dbReference>
<sequence>MNRGALLDQLRAALVTEVTEDSRWAPLIGQHITDVTVYWEDVPTPNLGDGTRYPQDIALTFELGARVFLSAAIYEDSSHTLFRMSDNVVVVFDELFAQCLRVGPFERPE</sequence>
<dbReference type="Proteomes" id="UP001404956">
    <property type="component" value="Unassembled WGS sequence"/>
</dbReference>